<feature type="transmembrane region" description="Helical" evidence="4">
    <location>
        <begin position="107"/>
        <end position="124"/>
    </location>
</feature>
<dbReference type="SUPFAM" id="SSF55874">
    <property type="entry name" value="ATPase domain of HSP90 chaperone/DNA topoisomerase II/histidine kinase"/>
    <property type="match status" value="1"/>
</dbReference>
<comment type="caution">
    <text evidence="6">The sequence shown here is derived from an EMBL/GenBank/DDBJ whole genome shotgun (WGS) entry which is preliminary data.</text>
</comment>
<evidence type="ECO:0000256" key="2">
    <source>
        <dbReference type="ARBA" id="ARBA00022777"/>
    </source>
</evidence>
<dbReference type="InterPro" id="IPR011712">
    <property type="entry name" value="Sig_transdc_His_kin_sub3_dim/P"/>
</dbReference>
<protein>
    <submittedName>
        <fullName evidence="6">Histidine kinase</fullName>
    </submittedName>
</protein>
<dbReference type="GO" id="GO:0000155">
    <property type="term" value="F:phosphorelay sensor kinase activity"/>
    <property type="evidence" value="ECO:0007669"/>
    <property type="project" value="InterPro"/>
</dbReference>
<feature type="domain" description="Signal transduction histidine kinase subgroup 3 dimerisation and phosphoacceptor" evidence="5">
    <location>
        <begin position="193"/>
        <end position="259"/>
    </location>
</feature>
<dbReference type="AlphaFoldDB" id="A0A2R7YYS7"/>
<feature type="transmembrane region" description="Helical" evidence="4">
    <location>
        <begin position="151"/>
        <end position="172"/>
    </location>
</feature>
<dbReference type="CDD" id="cd16917">
    <property type="entry name" value="HATPase_UhpB-NarQ-NarX-like"/>
    <property type="match status" value="1"/>
</dbReference>
<dbReference type="Gene3D" id="1.20.5.1930">
    <property type="match status" value="1"/>
</dbReference>
<gene>
    <name evidence="6" type="ORF">C7S10_09095</name>
</gene>
<keyword evidence="4" id="KW-0812">Transmembrane</keyword>
<keyword evidence="7" id="KW-1185">Reference proteome</keyword>
<keyword evidence="4" id="KW-1133">Transmembrane helix</keyword>
<organism evidence="6 7">
    <name type="scientific">Nocardioides currus</name>
    <dbReference type="NCBI Taxonomy" id="2133958"/>
    <lineage>
        <taxon>Bacteria</taxon>
        <taxon>Bacillati</taxon>
        <taxon>Actinomycetota</taxon>
        <taxon>Actinomycetes</taxon>
        <taxon>Propionibacteriales</taxon>
        <taxon>Nocardioidaceae</taxon>
        <taxon>Nocardioides</taxon>
    </lineage>
</organism>
<keyword evidence="1" id="KW-0808">Transferase</keyword>
<dbReference type="GO" id="GO:0016020">
    <property type="term" value="C:membrane"/>
    <property type="evidence" value="ECO:0007669"/>
    <property type="project" value="InterPro"/>
</dbReference>
<name>A0A2R7YYS7_9ACTN</name>
<feature type="transmembrane region" description="Helical" evidence="4">
    <location>
        <begin position="47"/>
        <end position="64"/>
    </location>
</feature>
<evidence type="ECO:0000256" key="3">
    <source>
        <dbReference type="ARBA" id="ARBA00023012"/>
    </source>
</evidence>
<evidence type="ECO:0000313" key="7">
    <source>
        <dbReference type="Proteomes" id="UP000244867"/>
    </source>
</evidence>
<dbReference type="Gene3D" id="3.30.565.10">
    <property type="entry name" value="Histidine kinase-like ATPase, C-terminal domain"/>
    <property type="match status" value="1"/>
</dbReference>
<dbReference type="OrthoDB" id="5241784at2"/>
<feature type="transmembrane region" description="Helical" evidence="4">
    <location>
        <begin position="84"/>
        <end position="101"/>
    </location>
</feature>
<dbReference type="PANTHER" id="PTHR24421">
    <property type="entry name" value="NITRATE/NITRITE SENSOR PROTEIN NARX-RELATED"/>
    <property type="match status" value="1"/>
</dbReference>
<dbReference type="Pfam" id="PF07730">
    <property type="entry name" value="HisKA_3"/>
    <property type="match status" value="1"/>
</dbReference>
<feature type="transmembrane region" description="Helical" evidence="4">
    <location>
        <begin position="129"/>
        <end position="145"/>
    </location>
</feature>
<evidence type="ECO:0000313" key="6">
    <source>
        <dbReference type="EMBL" id="PUA81186.1"/>
    </source>
</evidence>
<keyword evidence="4" id="KW-0472">Membrane</keyword>
<dbReference type="GO" id="GO:0046983">
    <property type="term" value="F:protein dimerization activity"/>
    <property type="evidence" value="ECO:0007669"/>
    <property type="project" value="InterPro"/>
</dbReference>
<dbReference type="PANTHER" id="PTHR24421:SF63">
    <property type="entry name" value="SENSOR HISTIDINE KINASE DESK"/>
    <property type="match status" value="1"/>
</dbReference>
<keyword evidence="2 6" id="KW-0418">Kinase</keyword>
<feature type="transmembrane region" description="Helical" evidence="4">
    <location>
        <begin position="21"/>
        <end position="41"/>
    </location>
</feature>
<dbReference type="RefSeq" id="WP_108344128.1">
    <property type="nucleotide sequence ID" value="NZ_PYXZ01000003.1"/>
</dbReference>
<proteinExistence type="predicted"/>
<sequence length="385" mass="40765">MKSPRVRRTQVEWVDLYTRQTLLWLMWLTLGFILVGAAPVAEANPPAMLTLVVIALVLGVTGTYAQRAVADAWPGAQPTPGRPVLVMLGVAAACTAAAAVLPADPRLAGLSLVWIGTVYALAGLRDRRHLVALLVVLSAGAYVATGSPGTLALSVGAGLFLGFTVHISLWMLDVVRRLDRSRDTEAALAVAEERLRFSRDVHDVLGRHLSTIAVRAELAAALARRGDPSAADTMLEVRTTAHDALREARELARGYRASSLERELEGASSLLAAAGIETVVSVADLPARWHEPAAWVVREAVTNVLRHSAATKVEIAWRDGVLSVANDGSGEQQRSGNGLGIVGLGERLAPLGSVVSTTLRDGRWTLAATMPDDLRAPTVAAKAHA</sequence>
<evidence type="ECO:0000259" key="5">
    <source>
        <dbReference type="Pfam" id="PF07730"/>
    </source>
</evidence>
<reference evidence="6 7" key="1">
    <citation type="submission" date="2018-03" db="EMBL/GenBank/DDBJ databases">
        <authorList>
            <person name="Keele B.F."/>
        </authorList>
    </citation>
    <scope>NUCLEOTIDE SEQUENCE [LARGE SCALE GENOMIC DNA]</scope>
    <source>
        <strain evidence="6 7">IB-3</strain>
    </source>
</reference>
<dbReference type="InterPro" id="IPR036890">
    <property type="entry name" value="HATPase_C_sf"/>
</dbReference>
<evidence type="ECO:0000256" key="4">
    <source>
        <dbReference type="SAM" id="Phobius"/>
    </source>
</evidence>
<accession>A0A2R7YYS7</accession>
<dbReference type="InterPro" id="IPR050482">
    <property type="entry name" value="Sensor_HK_TwoCompSys"/>
</dbReference>
<keyword evidence="3" id="KW-0902">Two-component regulatory system</keyword>
<dbReference type="Proteomes" id="UP000244867">
    <property type="component" value="Unassembled WGS sequence"/>
</dbReference>
<evidence type="ECO:0000256" key="1">
    <source>
        <dbReference type="ARBA" id="ARBA00022679"/>
    </source>
</evidence>
<dbReference type="EMBL" id="PYXZ01000003">
    <property type="protein sequence ID" value="PUA81186.1"/>
    <property type="molecule type" value="Genomic_DNA"/>
</dbReference>